<dbReference type="EMBL" id="JAUKUD010000001">
    <property type="protein sequence ID" value="KAK0753754.1"/>
    <property type="molecule type" value="Genomic_DNA"/>
</dbReference>
<dbReference type="Proteomes" id="UP001172155">
    <property type="component" value="Unassembled WGS sequence"/>
</dbReference>
<dbReference type="AlphaFoldDB" id="A0AA40F9L8"/>
<organism evidence="3 4">
    <name type="scientific">Schizothecium vesticola</name>
    <dbReference type="NCBI Taxonomy" id="314040"/>
    <lineage>
        <taxon>Eukaryota</taxon>
        <taxon>Fungi</taxon>
        <taxon>Dikarya</taxon>
        <taxon>Ascomycota</taxon>
        <taxon>Pezizomycotina</taxon>
        <taxon>Sordariomycetes</taxon>
        <taxon>Sordariomycetidae</taxon>
        <taxon>Sordariales</taxon>
        <taxon>Schizotheciaceae</taxon>
        <taxon>Schizothecium</taxon>
    </lineage>
</organism>
<evidence type="ECO:0000313" key="4">
    <source>
        <dbReference type="Proteomes" id="UP001172155"/>
    </source>
</evidence>
<dbReference type="PANTHER" id="PTHR35391">
    <property type="entry name" value="C2H2-TYPE DOMAIN-CONTAINING PROTEIN-RELATED"/>
    <property type="match status" value="1"/>
</dbReference>
<feature type="region of interest" description="Disordered" evidence="1">
    <location>
        <begin position="450"/>
        <end position="497"/>
    </location>
</feature>
<keyword evidence="4" id="KW-1185">Reference proteome</keyword>
<gene>
    <name evidence="3" type="ORF">B0T18DRAFT_397759</name>
</gene>
<dbReference type="Pfam" id="PF26176">
    <property type="entry name" value="zf_C2H2_17_2"/>
    <property type="match status" value="1"/>
</dbReference>
<evidence type="ECO:0000313" key="3">
    <source>
        <dbReference type="EMBL" id="KAK0753754.1"/>
    </source>
</evidence>
<dbReference type="PANTHER" id="PTHR35391:SF5">
    <property type="entry name" value="DUF6590 DOMAIN-CONTAINING PROTEIN"/>
    <property type="match status" value="1"/>
</dbReference>
<proteinExistence type="predicted"/>
<protein>
    <recommendedName>
        <fullName evidence="2">C2H2-domain containing protein second zinc finger domain-containing protein</fullName>
    </recommendedName>
</protein>
<feature type="compositionally biased region" description="Acidic residues" evidence="1">
    <location>
        <begin position="455"/>
        <end position="468"/>
    </location>
</feature>
<sequence length="617" mass="68418">MDLKSLKALDSSTPEDFPKFRRRRTEDWSNEIDAPIHHDEPSEGILRRLYQSIESFCDDVLRKLDDLKAQEVQPMSKSLYRLFDSVHGNFIDWGDEFRVGDGDLDDALKDSQDLKQYTITTLMSICETLTNDLLPPMVLVLGSQGTEGLQLKAKEIRSIADRAGLHAQVNHDTDDSTLASSTSEAESPGTFSDRSSLEDVLENLKSDVDALIELRSVLENPIKDTLVTEKAAVPQPSAGDPQHQAFFDGIKQKHPGCDNTLAIALSKAIYDTAIRLHGERQAAISQQSKPVPEDSGYGTMHKSSHAGHVPDGSSYARTLASFAETEDGTSKTPFPPQPAHLKVGDKFSCNACGKQVAKAETGTAWRRHLLSDLRPWVCCQVSCKCLRHPYKTKSYKTKGDWTRHLQAQHEVHPEWDDKKCPFCLRVIEVGGDKMMRHVERHLHQLSLAALPANPGDDDEIGSEHDSDEVPPSADGSNMSSPSLDGDDQTFQDHPLYKHADQGNDGLWHCPWEGEGYCDHQPSVLKADFDEFVKMHLGSLQCKVEGCPIKGTAFATREILYLHEQDDHGMHQGGGLLLCTSPGCGRSRLGNGFANKWIWRQHITGVHGLPPPPEDDSD</sequence>
<feature type="region of interest" description="Disordered" evidence="1">
    <location>
        <begin position="170"/>
        <end position="194"/>
    </location>
</feature>
<feature type="region of interest" description="Disordered" evidence="1">
    <location>
        <begin position="281"/>
        <end position="311"/>
    </location>
</feature>
<reference evidence="3" key="1">
    <citation type="submission" date="2023-06" db="EMBL/GenBank/DDBJ databases">
        <title>Genome-scale phylogeny and comparative genomics of the fungal order Sordariales.</title>
        <authorList>
            <consortium name="Lawrence Berkeley National Laboratory"/>
            <person name="Hensen N."/>
            <person name="Bonometti L."/>
            <person name="Westerberg I."/>
            <person name="Brannstrom I.O."/>
            <person name="Guillou S."/>
            <person name="Cros-Aarteil S."/>
            <person name="Calhoun S."/>
            <person name="Haridas S."/>
            <person name="Kuo A."/>
            <person name="Mondo S."/>
            <person name="Pangilinan J."/>
            <person name="Riley R."/>
            <person name="LaButti K."/>
            <person name="Andreopoulos B."/>
            <person name="Lipzen A."/>
            <person name="Chen C."/>
            <person name="Yanf M."/>
            <person name="Daum C."/>
            <person name="Ng V."/>
            <person name="Clum A."/>
            <person name="Steindorff A."/>
            <person name="Ohm R."/>
            <person name="Martin F."/>
            <person name="Silar P."/>
            <person name="Natvig D."/>
            <person name="Lalanne C."/>
            <person name="Gautier V."/>
            <person name="Ament-velasquez S.L."/>
            <person name="Kruys A."/>
            <person name="Hutchinson M.I."/>
            <person name="Powell A.J."/>
            <person name="Barry K."/>
            <person name="Miller A.N."/>
            <person name="Grigoriev I.V."/>
            <person name="Debuchy R."/>
            <person name="Gladieux P."/>
            <person name="Thoren M.H."/>
            <person name="Johannesson H."/>
        </authorList>
    </citation>
    <scope>NUCLEOTIDE SEQUENCE</scope>
    <source>
        <strain evidence="3">SMH3187-1</strain>
    </source>
</reference>
<evidence type="ECO:0000256" key="1">
    <source>
        <dbReference type="SAM" id="MobiDB-lite"/>
    </source>
</evidence>
<comment type="caution">
    <text evidence="3">The sequence shown here is derived from an EMBL/GenBank/DDBJ whole genome shotgun (WGS) entry which is preliminary data.</text>
</comment>
<dbReference type="InterPro" id="IPR059095">
    <property type="entry name" value="Znf_C2H2_17_2nd"/>
</dbReference>
<name>A0AA40F9L8_9PEZI</name>
<feature type="domain" description="C2H2-domain containing protein second zinc finger" evidence="2">
    <location>
        <begin position="577"/>
        <end position="606"/>
    </location>
</feature>
<feature type="compositionally biased region" description="Low complexity" evidence="1">
    <location>
        <begin position="176"/>
        <end position="187"/>
    </location>
</feature>
<evidence type="ECO:0000259" key="2">
    <source>
        <dbReference type="Pfam" id="PF26176"/>
    </source>
</evidence>
<accession>A0AA40F9L8</accession>